<protein>
    <recommendedName>
        <fullName evidence="3">glucan endo-1,3-beta-D-glucosidase</fullName>
        <ecNumber evidence="3">3.2.1.39</ecNumber>
    </recommendedName>
</protein>
<dbReference type="Pfam" id="PF17652">
    <property type="entry name" value="Glyco_hydro81C"/>
    <property type="match status" value="1"/>
</dbReference>
<proteinExistence type="inferred from homology"/>
<feature type="domain" description="Pesticidal crystal protein Cry22Aa Ig-like" evidence="11">
    <location>
        <begin position="40"/>
        <end position="109"/>
    </location>
</feature>
<comment type="caution">
    <text evidence="13">The sequence shown here is derived from an EMBL/GenBank/DDBJ whole genome shotgun (WGS) entry which is preliminary data.</text>
</comment>
<dbReference type="EMBL" id="SHBP01000025">
    <property type="protein sequence ID" value="RZO18651.1"/>
    <property type="molecule type" value="Genomic_DNA"/>
</dbReference>
<feature type="domain" description="Glycosyl hydrolase family 81 C-terminal" evidence="12">
    <location>
        <begin position="791"/>
        <end position="1109"/>
    </location>
</feature>
<dbReference type="AlphaFoldDB" id="A0A520MBN9"/>
<comment type="similarity">
    <text evidence="2">Belongs to the glycosyl hydrolase 81 family.</text>
</comment>
<dbReference type="GO" id="GO:0042973">
    <property type="term" value="F:glucan endo-1,3-beta-D-glucosidase activity"/>
    <property type="evidence" value="ECO:0007669"/>
    <property type="project" value="UniProtKB-EC"/>
</dbReference>
<evidence type="ECO:0000256" key="9">
    <source>
        <dbReference type="SAM" id="MobiDB-lite"/>
    </source>
</evidence>
<dbReference type="SUPFAM" id="SSF49785">
    <property type="entry name" value="Galactose-binding domain-like"/>
    <property type="match status" value="1"/>
</dbReference>
<dbReference type="GO" id="GO:0071555">
    <property type="term" value="P:cell wall organization"/>
    <property type="evidence" value="ECO:0007669"/>
    <property type="project" value="UniProtKB-KW"/>
</dbReference>
<dbReference type="InterPro" id="IPR008979">
    <property type="entry name" value="Galactose-bd-like_sf"/>
</dbReference>
<gene>
    <name evidence="13" type="ORF">EVB03_09530</name>
</gene>
<dbReference type="Proteomes" id="UP000315889">
    <property type="component" value="Unassembled WGS sequence"/>
</dbReference>
<evidence type="ECO:0000256" key="4">
    <source>
        <dbReference type="ARBA" id="ARBA00022801"/>
    </source>
</evidence>
<dbReference type="Pfam" id="PF16403">
    <property type="entry name" value="Bact_surface_Ig-like"/>
    <property type="match status" value="2"/>
</dbReference>
<feature type="domain" description="Pesticidal crystal protein Cry22Aa Ig-like" evidence="11">
    <location>
        <begin position="117"/>
        <end position="185"/>
    </location>
</feature>
<keyword evidence="4" id="KW-0378">Hydrolase</keyword>
<feature type="signal peptide" evidence="10">
    <location>
        <begin position="1"/>
        <end position="19"/>
    </location>
</feature>
<dbReference type="InterPro" id="IPR013783">
    <property type="entry name" value="Ig-like_fold"/>
</dbReference>
<evidence type="ECO:0000313" key="13">
    <source>
        <dbReference type="EMBL" id="RZO18651.1"/>
    </source>
</evidence>
<feature type="region of interest" description="Disordered" evidence="9">
    <location>
        <begin position="18"/>
        <end position="38"/>
    </location>
</feature>
<dbReference type="PANTHER" id="PTHR31983:SF0">
    <property type="entry name" value="GLUCAN ENDO-1,3-BETA-D-GLUCOSIDASE 2"/>
    <property type="match status" value="1"/>
</dbReference>
<dbReference type="InterPro" id="IPR005200">
    <property type="entry name" value="Endo-beta-glucanase"/>
</dbReference>
<keyword evidence="8" id="KW-0624">Polysaccharide degradation</keyword>
<dbReference type="EC" id="3.2.1.39" evidence="3"/>
<keyword evidence="7" id="KW-0961">Cell wall biogenesis/degradation</keyword>
<evidence type="ECO:0000256" key="7">
    <source>
        <dbReference type="ARBA" id="ARBA00023316"/>
    </source>
</evidence>
<evidence type="ECO:0000256" key="10">
    <source>
        <dbReference type="SAM" id="SignalP"/>
    </source>
</evidence>
<dbReference type="PANTHER" id="PTHR31983">
    <property type="entry name" value="ENDO-1,3(4)-BETA-GLUCANASE 1"/>
    <property type="match status" value="1"/>
</dbReference>
<name>A0A520MBN9_9GAMM</name>
<dbReference type="PROSITE" id="PS51257">
    <property type="entry name" value="PROKAR_LIPOPROTEIN"/>
    <property type="match status" value="1"/>
</dbReference>
<accession>A0A520MBN9</accession>
<dbReference type="PROSITE" id="PS52008">
    <property type="entry name" value="GH81"/>
    <property type="match status" value="1"/>
</dbReference>
<evidence type="ECO:0000256" key="1">
    <source>
        <dbReference type="ARBA" id="ARBA00000382"/>
    </source>
</evidence>
<evidence type="ECO:0000256" key="3">
    <source>
        <dbReference type="ARBA" id="ARBA00012780"/>
    </source>
</evidence>
<dbReference type="Gene3D" id="2.60.40.10">
    <property type="entry name" value="Immunoglobulins"/>
    <property type="match status" value="2"/>
</dbReference>
<reference evidence="13 14" key="1">
    <citation type="submission" date="2019-02" db="EMBL/GenBank/DDBJ databases">
        <title>Prokaryotic population dynamics and viral predation in marine succession experiment using metagenomics: the confinement effect.</title>
        <authorList>
            <person name="Haro-Moreno J.M."/>
            <person name="Rodriguez-Valera F."/>
            <person name="Lopez-Perez M."/>
        </authorList>
    </citation>
    <scope>NUCLEOTIDE SEQUENCE [LARGE SCALE GENOMIC DNA]</scope>
    <source>
        <strain evidence="13">MED-G170</strain>
    </source>
</reference>
<dbReference type="GO" id="GO:0052861">
    <property type="term" value="F:endo-1,3(4)-beta-glucanase activity"/>
    <property type="evidence" value="ECO:0007669"/>
    <property type="project" value="InterPro"/>
</dbReference>
<evidence type="ECO:0000313" key="14">
    <source>
        <dbReference type="Proteomes" id="UP000315889"/>
    </source>
</evidence>
<evidence type="ECO:0000259" key="11">
    <source>
        <dbReference type="Pfam" id="PF16403"/>
    </source>
</evidence>
<keyword evidence="6" id="KW-0326">Glycosidase</keyword>
<keyword evidence="5" id="KW-0119">Carbohydrate metabolism</keyword>
<evidence type="ECO:0000256" key="2">
    <source>
        <dbReference type="ARBA" id="ARBA00010730"/>
    </source>
</evidence>
<dbReference type="GO" id="GO:0000272">
    <property type="term" value="P:polysaccharide catabolic process"/>
    <property type="evidence" value="ECO:0007669"/>
    <property type="project" value="UniProtKB-KW"/>
</dbReference>
<comment type="catalytic activity">
    <reaction evidence="1">
        <text>Hydrolysis of (1-&gt;3)-beta-D-glucosidic linkages in (1-&gt;3)-beta-D-glucans.</text>
        <dbReference type="EC" id="3.2.1.39"/>
    </reaction>
</comment>
<feature type="chain" id="PRO_5022033541" description="glucan endo-1,3-beta-D-glucosidase" evidence="10">
    <location>
        <begin position="20"/>
        <end position="1198"/>
    </location>
</feature>
<sequence length="1198" mass="127329">MFKHVVSALVLIISLQGCGGGGGSSSTPVGPPADTTPPVITISGDANVNHEQGTTYSDAGATATDNVDGDVSVEASGSVDGAVAGTYTITYSASDQAGNSSSATRTVQVQDTIPPVITLNGEASITIEQGTVYSDLGATATDSVDGAVDVSVSGTVETEVGEYTLTYTATDAGGNSASVDRIVTVIEADTGGEPDSLDVMILDGGLVDDIWGGSSLLSFFDEKNGYGDCTDEAAGTETCASVDWEVVGDETHGDVLQVTYLPDAGHAGLVVGPTAAVDLSDYAEGSLSFDIKIIDDGAANLSGGFLVKVESGSANSGELPIPGINATGEWESVNFTVSSLTASGALNLSGITAPMVFFPAFQTGAGLVYQINNVRFTGISDGATPPTDPSGGGPNGPVDYTLLEYGAGNVSNVINPASYRCAVDYGNWIYNAGLVEPAIAACNASTRIPTGTPTPLHPQLTDEALTRPVPTHKWWGSIPFLGEMTIGDANDPAYLTPDPIRVRVSNKGARVMGIPGGYKVIGNFPRYDGPVPFDEVFDGIAIANSAHSNLNAYLKDHSDGSVTVRWKSGDTAVMDATFVHGSPYAYFKVYEGDALLRTKASDSGEKGTFYQTGDHLGVWTDVSGVRNSFLVTGEGNTTFSNISSNEITISNAANEFTLSYLPVLSGEPSNAMSSFFAANARNVVASVDIDYAVDRSTNMVTVSHSYFDEQGASIETIAGLHPLHWKHSSQLTSDYKIRSARGIIKFAELNEFSYEIPYVGVLPTMPSIANTYDQGVLEGLVTDFIDQGEDSWINSTDTYWSGKAYGKAAELAAIADSIGMQSEATQVIDWLKAQLSDWFTAETDGELDVFRYFVYDEEWDTLLGLEEAYGSHQRLADHHFHYGYFVRAAAEVCRVDASWCGDDQFGPMIELLIRDYAGSKDDDMFPYLRNFDPANGFSWADGKADALQGNNNESTSEAANAYGAIVLYGLITGNDALIEKGMYLHASTAAAYWQYWNNIDGYKNRGGDHDNFPSGYNKITTSIIWASGADFATWFSGAYAHILGIQGLPSSPLIFHVSQYSDYMADYVALGLTESSNGKPSGLIDDQWRDLWWNLWAMTDADAAIADYNTVGSSYGAEAGESKAHTYHWIHTYSALGHLKTGTGELTSNNPAALAFDKNGTRTYVMYNFTNQPQTIVYSDGKSFTAVPNAFTTASSAD</sequence>
<dbReference type="InterPro" id="IPR040720">
    <property type="entry name" value="GH81_C"/>
</dbReference>
<dbReference type="Gene3D" id="2.70.98.30">
    <property type="entry name" value="Golgi alpha-mannosidase II, domain 4"/>
    <property type="match status" value="1"/>
</dbReference>
<evidence type="ECO:0000256" key="8">
    <source>
        <dbReference type="ARBA" id="ARBA00023326"/>
    </source>
</evidence>
<evidence type="ECO:0000256" key="6">
    <source>
        <dbReference type="ARBA" id="ARBA00023295"/>
    </source>
</evidence>
<dbReference type="InterPro" id="IPR032179">
    <property type="entry name" value="Cry22Aa_Ig-like"/>
</dbReference>
<evidence type="ECO:0000256" key="5">
    <source>
        <dbReference type="ARBA" id="ARBA00023277"/>
    </source>
</evidence>
<organism evidence="13 14">
    <name type="scientific">SAR92 clade bacterium</name>
    <dbReference type="NCBI Taxonomy" id="2315479"/>
    <lineage>
        <taxon>Bacteria</taxon>
        <taxon>Pseudomonadati</taxon>
        <taxon>Pseudomonadota</taxon>
        <taxon>Gammaproteobacteria</taxon>
        <taxon>Cellvibrionales</taxon>
        <taxon>Porticoccaceae</taxon>
        <taxon>SAR92 clade</taxon>
    </lineage>
</organism>
<keyword evidence="10" id="KW-0732">Signal</keyword>
<evidence type="ECO:0000259" key="12">
    <source>
        <dbReference type="Pfam" id="PF17652"/>
    </source>
</evidence>